<dbReference type="PANTHER" id="PTHR31689:SF0">
    <property type="entry name" value="DIAMINOPIMELATE EPIMERASE"/>
    <property type="match status" value="1"/>
</dbReference>
<feature type="active site" evidence="9">
    <location>
        <position position="85"/>
    </location>
</feature>
<feature type="binding site" evidence="8">
    <location>
        <begin position="221"/>
        <end position="222"/>
    </location>
    <ligand>
        <name>substrate</name>
    </ligand>
</feature>
<comment type="subcellular location">
    <subcellularLocation>
        <location evidence="8">Cytoplasm</location>
    </subcellularLocation>
</comment>
<keyword evidence="8" id="KW-0963">Cytoplasm</keyword>
<comment type="caution">
    <text evidence="8">Lacks conserved residue(s) required for the propagation of feature annotation.</text>
</comment>
<comment type="function">
    <text evidence="8">Catalyzes the stereoinversion of LL-2,6-diaminopimelate (L,L-DAP) to meso-diaminopimelate (meso-DAP), a precursor of L-lysine and an essential component of the bacterial peptidoglycan.</text>
</comment>
<dbReference type="PANTHER" id="PTHR31689">
    <property type="entry name" value="DIAMINOPIMELATE EPIMERASE, CHLOROPLASTIC"/>
    <property type="match status" value="1"/>
</dbReference>
<dbReference type="Pfam" id="PF01678">
    <property type="entry name" value="DAP_epimerase"/>
    <property type="match status" value="2"/>
</dbReference>
<feature type="binding site" evidence="8">
    <location>
        <position position="76"/>
    </location>
    <ligand>
        <name>substrate</name>
    </ligand>
</feature>
<dbReference type="GO" id="GO:0008837">
    <property type="term" value="F:diaminopimelate epimerase activity"/>
    <property type="evidence" value="ECO:0007669"/>
    <property type="project" value="UniProtKB-UniRule"/>
</dbReference>
<feature type="site" description="Could be important to modulate the pK values of the two catalytic cysteine residues" evidence="8">
    <location>
        <position position="221"/>
    </location>
</feature>
<comment type="subunit">
    <text evidence="8">Homodimer.</text>
</comment>
<dbReference type="PROSITE" id="PS01326">
    <property type="entry name" value="DAP_EPIMERASE"/>
    <property type="match status" value="1"/>
</dbReference>
<name>A0A176QEB9_9MICO</name>
<comment type="pathway">
    <text evidence="1 8">Amino-acid biosynthesis; L-lysine biosynthesis via DAP pathway; DL-2,6-diaminopimelate from LL-2,6-diaminopimelate: step 1/1.</text>
</comment>
<evidence type="ECO:0000256" key="8">
    <source>
        <dbReference type="HAMAP-Rule" id="MF_00197"/>
    </source>
</evidence>
<dbReference type="EC" id="5.1.1.7" evidence="3 8"/>
<proteinExistence type="inferred from homology"/>
<evidence type="ECO:0000256" key="6">
    <source>
        <dbReference type="ARBA" id="ARBA00023235"/>
    </source>
</evidence>
<dbReference type="AlphaFoldDB" id="A0A176QEB9"/>
<organism evidence="10 11">
    <name type="scientific">Janibacter melonis</name>
    <dbReference type="NCBI Taxonomy" id="262209"/>
    <lineage>
        <taxon>Bacteria</taxon>
        <taxon>Bacillati</taxon>
        <taxon>Actinomycetota</taxon>
        <taxon>Actinomycetes</taxon>
        <taxon>Micrococcales</taxon>
        <taxon>Intrasporangiaceae</taxon>
        <taxon>Janibacter</taxon>
    </lineage>
</organism>
<evidence type="ECO:0000256" key="2">
    <source>
        <dbReference type="ARBA" id="ARBA00010219"/>
    </source>
</evidence>
<sequence length="292" mass="31039">MSVRFTKGHGTENDFVLLADLDGRLDLSAAQVARLSDRHAGIGGDGVIRVVRTVHAEEPEVRAQADEAEFFMDYRNADGSRAQMCGNGTRVFATWLRREGLIGDGESVVATRAGSRRVRFEGDEVVTHMGTWSLVHPTEAAERGVDSFVHVDEAEDVDDPYSALSLDLGNPHTVVALPPEVSLEGLDLTRAPVVRPVPPEGSNVEFVRVLGPGHLAMRVHERGVGETRSCGTGVCAAALAVGIWSDSVGAGTWRVDVPGGTLTVRALPDHQVELVGPAVLVADGQTDLLTGV</sequence>
<evidence type="ECO:0000256" key="3">
    <source>
        <dbReference type="ARBA" id="ARBA00013080"/>
    </source>
</evidence>
<feature type="binding site" evidence="8">
    <location>
        <position position="13"/>
    </location>
    <ligand>
        <name>substrate</name>
    </ligand>
</feature>
<keyword evidence="4 8" id="KW-0028">Amino-acid biosynthesis</keyword>
<evidence type="ECO:0000256" key="7">
    <source>
        <dbReference type="ARBA" id="ARBA00051712"/>
    </source>
</evidence>
<evidence type="ECO:0000256" key="1">
    <source>
        <dbReference type="ARBA" id="ARBA00005196"/>
    </source>
</evidence>
<evidence type="ECO:0000256" key="9">
    <source>
        <dbReference type="PROSITE-ProRule" id="PRU10125"/>
    </source>
</evidence>
<feature type="binding site" evidence="8">
    <location>
        <position position="203"/>
    </location>
    <ligand>
        <name>substrate</name>
    </ligand>
</feature>
<feature type="binding site" evidence="8">
    <location>
        <position position="170"/>
    </location>
    <ligand>
        <name>substrate</name>
    </ligand>
</feature>
<keyword evidence="6 8" id="KW-0413">Isomerase</keyword>
<evidence type="ECO:0000256" key="5">
    <source>
        <dbReference type="ARBA" id="ARBA00023154"/>
    </source>
</evidence>
<dbReference type="HAMAP" id="MF_00197">
    <property type="entry name" value="DAP_epimerase"/>
    <property type="match status" value="1"/>
</dbReference>
<dbReference type="InterPro" id="IPR001653">
    <property type="entry name" value="DAP_epimerase_DapF"/>
</dbReference>
<keyword evidence="11" id="KW-1185">Reference proteome</keyword>
<feature type="binding site" evidence="8">
    <location>
        <begin position="231"/>
        <end position="232"/>
    </location>
    <ligand>
        <name>substrate</name>
    </ligand>
</feature>
<evidence type="ECO:0000313" key="11">
    <source>
        <dbReference type="Proteomes" id="UP000076976"/>
    </source>
</evidence>
<feature type="active site" description="Proton donor" evidence="8">
    <location>
        <position position="85"/>
    </location>
</feature>
<reference evidence="10 11" key="1">
    <citation type="submission" date="2016-01" db="EMBL/GenBank/DDBJ databases">
        <title>Janibacter melonis strain CD11_4 genome sequencing and assembly.</title>
        <authorList>
            <person name="Nair G.R."/>
            <person name="Kaur G."/>
            <person name="Chander A.M."/>
            <person name="Mayilraj S."/>
        </authorList>
    </citation>
    <scope>NUCLEOTIDE SEQUENCE [LARGE SCALE GENOMIC DNA]</scope>
    <source>
        <strain evidence="10 11">CD11-4</strain>
    </source>
</reference>
<dbReference type="UniPathway" id="UPA00034">
    <property type="reaction ID" value="UER00025"/>
</dbReference>
<dbReference type="SUPFAM" id="SSF54506">
    <property type="entry name" value="Diaminopimelate epimerase-like"/>
    <property type="match status" value="2"/>
</dbReference>
<comment type="similarity">
    <text evidence="2 8">Belongs to the diaminopimelate epimerase family.</text>
</comment>
<dbReference type="NCBIfam" id="TIGR00652">
    <property type="entry name" value="DapF"/>
    <property type="match status" value="1"/>
</dbReference>
<dbReference type="Gene3D" id="3.10.310.10">
    <property type="entry name" value="Diaminopimelate Epimerase, Chain A, domain 1"/>
    <property type="match status" value="2"/>
</dbReference>
<dbReference type="GO" id="GO:0005829">
    <property type="term" value="C:cytosol"/>
    <property type="evidence" value="ECO:0007669"/>
    <property type="project" value="TreeGrafter"/>
</dbReference>
<keyword evidence="5 8" id="KW-0457">Lysine biosynthesis</keyword>
<comment type="caution">
    <text evidence="10">The sequence shown here is derived from an EMBL/GenBank/DDBJ whole genome shotgun (WGS) entry which is preliminary data.</text>
</comment>
<dbReference type="EMBL" id="LQZG01000002">
    <property type="protein sequence ID" value="OAB88022.1"/>
    <property type="molecule type" value="Genomic_DNA"/>
</dbReference>
<protein>
    <recommendedName>
        <fullName evidence="3 8">Diaminopimelate epimerase</fullName>
        <shortName evidence="8">DAP epimerase</shortName>
        <ecNumber evidence="3 8">5.1.1.7</ecNumber>
    </recommendedName>
    <alternativeName>
        <fullName evidence="8">PLP-independent amino acid racemase</fullName>
    </alternativeName>
</protein>
<evidence type="ECO:0000256" key="4">
    <source>
        <dbReference type="ARBA" id="ARBA00022605"/>
    </source>
</evidence>
<dbReference type="RefSeq" id="WP_068273963.1">
    <property type="nucleotide sequence ID" value="NZ_LQZG01000002.1"/>
</dbReference>
<accession>A0A176QEB9</accession>
<feature type="binding site" evidence="8">
    <location>
        <begin position="86"/>
        <end position="87"/>
    </location>
    <ligand>
        <name>substrate</name>
    </ligand>
</feature>
<feature type="site" description="Could be important to modulate the pK values of the two catalytic cysteine residues" evidence="8">
    <location>
        <position position="172"/>
    </location>
</feature>
<dbReference type="STRING" id="262209.AWH69_08440"/>
<evidence type="ECO:0000313" key="10">
    <source>
        <dbReference type="EMBL" id="OAB88022.1"/>
    </source>
</evidence>
<comment type="catalytic activity">
    <reaction evidence="7 8">
        <text>(2S,6S)-2,6-diaminopimelate = meso-2,6-diaminopimelate</text>
        <dbReference type="Rhea" id="RHEA:15393"/>
        <dbReference type="ChEBI" id="CHEBI:57609"/>
        <dbReference type="ChEBI" id="CHEBI:57791"/>
        <dbReference type="EC" id="5.1.1.7"/>
    </reaction>
</comment>
<feature type="active site" description="Proton acceptor" evidence="8">
    <location>
        <position position="230"/>
    </location>
</feature>
<dbReference type="InterPro" id="IPR018510">
    <property type="entry name" value="DAP_epimerase_AS"/>
</dbReference>
<gene>
    <name evidence="8" type="primary">dapF</name>
    <name evidence="10" type="ORF">AWH69_08440</name>
</gene>
<dbReference type="Proteomes" id="UP000076976">
    <property type="component" value="Unassembled WGS sequence"/>
</dbReference>
<dbReference type="GO" id="GO:0009089">
    <property type="term" value="P:lysine biosynthetic process via diaminopimelate"/>
    <property type="evidence" value="ECO:0007669"/>
    <property type="project" value="UniProtKB-UniRule"/>
</dbReference>